<keyword evidence="4" id="KW-1185">Reference proteome</keyword>
<sequence length="351" mass="42057">MKRIILIGLLLLNGVVFSQNSKVDKRYLVPQEIDFKGCVKKITLKNLSLDRMSAKKDSVKTISEVFFSKNGKIQLVKLYENDIKDSWRDIEFDALERIKNISQNNGILKLTFVNQYFSSNSEFPDSTKSSANENYREKYINRFTNNLVTKQEHYVNDTLQDYRLYKYNKENQLIEDLYNNPENDSDETLITSDSKDGYKLSFYPERQTLYEYKKDKDTTIVTKISPKYSRREVTKRVKNKNFEVKIVENYEKDFLERKEINWTSKDSLSTRVYVYKGNKEVRDYYFSFQNPKKIVYKSKSNSYNNEQEEEKITVYNFDIVYDKFKNWIKKTRSKEGKIESIIERKIDYYCH</sequence>
<gene>
    <name evidence="2" type="ORF">B0A73_01630</name>
    <name evidence="1" type="ORF">IW18_12975</name>
</gene>
<dbReference type="EMBL" id="MUGX01000004">
    <property type="protein sequence ID" value="OXA91123.1"/>
    <property type="molecule type" value="Genomic_DNA"/>
</dbReference>
<proteinExistence type="predicted"/>
<organism evidence="1 3">
    <name type="scientific">Flavobacterium hibernum</name>
    <dbReference type="NCBI Taxonomy" id="37752"/>
    <lineage>
        <taxon>Bacteria</taxon>
        <taxon>Pseudomonadati</taxon>
        <taxon>Bacteroidota</taxon>
        <taxon>Flavobacteriia</taxon>
        <taxon>Flavobacteriales</taxon>
        <taxon>Flavobacteriaceae</taxon>
        <taxon>Flavobacterium</taxon>
    </lineage>
</organism>
<dbReference type="AlphaFoldDB" id="A0A0D0EXU8"/>
<dbReference type="RefSeq" id="WP_041518312.1">
    <property type="nucleotide sequence ID" value="NZ_JPRK01000011.1"/>
</dbReference>
<protein>
    <submittedName>
        <fullName evidence="1">Uncharacterized protein</fullName>
    </submittedName>
</protein>
<dbReference type="EMBL" id="JPRK01000011">
    <property type="protein sequence ID" value="KIO52041.1"/>
    <property type="molecule type" value="Genomic_DNA"/>
</dbReference>
<evidence type="ECO:0000313" key="3">
    <source>
        <dbReference type="Proteomes" id="UP000032061"/>
    </source>
</evidence>
<dbReference type="Proteomes" id="UP000032061">
    <property type="component" value="Unassembled WGS sequence"/>
</dbReference>
<evidence type="ECO:0000313" key="1">
    <source>
        <dbReference type="EMBL" id="KIO52041.1"/>
    </source>
</evidence>
<dbReference type="Proteomes" id="UP000198302">
    <property type="component" value="Unassembled WGS sequence"/>
</dbReference>
<reference evidence="2 4" key="2">
    <citation type="submission" date="2016-11" db="EMBL/GenBank/DDBJ databases">
        <title>Whole genomes of Flavobacteriaceae.</title>
        <authorList>
            <person name="Stine C."/>
            <person name="Li C."/>
            <person name="Tadesse D."/>
        </authorList>
    </citation>
    <scope>NUCLEOTIDE SEQUENCE [LARGE SCALE GENOMIC DNA]</scope>
    <source>
        <strain evidence="2 4">ATCC 51468</strain>
    </source>
</reference>
<name>A0A0D0EXU8_9FLAO</name>
<dbReference type="OrthoDB" id="1351597at2"/>
<reference evidence="1 3" key="1">
    <citation type="submission" date="2015-01" db="EMBL/GenBank/DDBJ databases">
        <title>Genome of Flavobacterium hibernum DSM 12611.</title>
        <authorList>
            <person name="Stropko S.J."/>
            <person name="Pipes S.E."/>
            <person name="Newman J.D."/>
        </authorList>
    </citation>
    <scope>NUCLEOTIDE SEQUENCE [LARGE SCALE GENOMIC DNA]</scope>
    <source>
        <strain evidence="1 3">DSM 12611</strain>
    </source>
</reference>
<evidence type="ECO:0000313" key="2">
    <source>
        <dbReference type="EMBL" id="OXA91123.1"/>
    </source>
</evidence>
<accession>A0A0D0EXU8</accession>
<evidence type="ECO:0000313" key="4">
    <source>
        <dbReference type="Proteomes" id="UP000198302"/>
    </source>
</evidence>
<comment type="caution">
    <text evidence="1">The sequence shown here is derived from an EMBL/GenBank/DDBJ whole genome shotgun (WGS) entry which is preliminary data.</text>
</comment>